<evidence type="ECO:0000256" key="3">
    <source>
        <dbReference type="ARBA" id="ARBA00022490"/>
    </source>
</evidence>
<gene>
    <name evidence="10" type="ORF">KSF_026320</name>
</gene>
<keyword evidence="11" id="KW-1185">Reference proteome</keyword>
<evidence type="ECO:0000259" key="9">
    <source>
        <dbReference type="PROSITE" id="PS51722"/>
    </source>
</evidence>
<dbReference type="InterPro" id="IPR015190">
    <property type="entry name" value="Elong_fac_SelB-wing-hlx_typ-2"/>
</dbReference>
<dbReference type="InterPro" id="IPR036390">
    <property type="entry name" value="WH_DNA-bd_sf"/>
</dbReference>
<keyword evidence="3" id="KW-0963">Cytoplasm</keyword>
<dbReference type="PROSITE" id="PS51722">
    <property type="entry name" value="G_TR_2"/>
    <property type="match status" value="1"/>
</dbReference>
<dbReference type="GO" id="GO:0005525">
    <property type="term" value="F:GTP binding"/>
    <property type="evidence" value="ECO:0007669"/>
    <property type="project" value="UniProtKB-KW"/>
</dbReference>
<dbReference type="InterPro" id="IPR009000">
    <property type="entry name" value="Transl_B-barrel_sf"/>
</dbReference>
<dbReference type="EMBL" id="BNJK01000001">
    <property type="protein sequence ID" value="GHO92584.1"/>
    <property type="molecule type" value="Genomic_DNA"/>
</dbReference>
<dbReference type="Gene3D" id="1.10.10.10">
    <property type="entry name" value="Winged helix-like DNA-binding domain superfamily/Winged helix DNA-binding domain"/>
    <property type="match status" value="1"/>
</dbReference>
<dbReference type="PRINTS" id="PR00315">
    <property type="entry name" value="ELONGATNFCT"/>
</dbReference>
<dbReference type="InterPro" id="IPR004535">
    <property type="entry name" value="Transl_elong_SelB"/>
</dbReference>
<dbReference type="PANTHER" id="PTHR43721:SF22">
    <property type="entry name" value="ELONGATION FACTOR TU, MITOCHONDRIAL"/>
    <property type="match status" value="1"/>
</dbReference>
<dbReference type="InterPro" id="IPR009001">
    <property type="entry name" value="Transl_elong_EF1A/Init_IF2_C"/>
</dbReference>
<dbReference type="InterPro" id="IPR050055">
    <property type="entry name" value="EF-Tu_GTPase"/>
</dbReference>
<dbReference type="SUPFAM" id="SSF52540">
    <property type="entry name" value="P-loop containing nucleoside triphosphate hydrolases"/>
    <property type="match status" value="1"/>
</dbReference>
<comment type="subcellular location">
    <subcellularLocation>
        <location evidence="1">Cytoplasm</location>
    </subcellularLocation>
</comment>
<evidence type="ECO:0000256" key="2">
    <source>
        <dbReference type="ARBA" id="ARBA00015953"/>
    </source>
</evidence>
<dbReference type="FunFam" id="3.40.50.300:FF:001064">
    <property type="entry name" value="Selenocysteine-specific translation elongation factor"/>
    <property type="match status" value="1"/>
</dbReference>
<dbReference type="InterPro" id="IPR015191">
    <property type="entry name" value="SelB_WHD4"/>
</dbReference>
<dbReference type="GO" id="GO:0003924">
    <property type="term" value="F:GTPase activity"/>
    <property type="evidence" value="ECO:0007669"/>
    <property type="project" value="InterPro"/>
</dbReference>
<dbReference type="SUPFAM" id="SSF50465">
    <property type="entry name" value="EF-Tu/eEF-1alpha/eIF2-gamma C-terminal domain"/>
    <property type="match status" value="1"/>
</dbReference>
<dbReference type="GO" id="GO:0005829">
    <property type="term" value="C:cytosol"/>
    <property type="evidence" value="ECO:0007669"/>
    <property type="project" value="TreeGrafter"/>
</dbReference>
<dbReference type="CDD" id="cd15491">
    <property type="entry name" value="selB_III"/>
    <property type="match status" value="1"/>
</dbReference>
<evidence type="ECO:0000256" key="5">
    <source>
        <dbReference type="ARBA" id="ARBA00022917"/>
    </source>
</evidence>
<keyword evidence="5" id="KW-0648">Protein biosynthesis</keyword>
<dbReference type="SUPFAM" id="SSF46785">
    <property type="entry name" value="Winged helix' DNA-binding domain"/>
    <property type="match status" value="1"/>
</dbReference>
<sequence length="672" mass="74091">MACIGTAGHVDHGKSTLVKALTGIDPDRLTEEKERGMTIDLGFAWLTLPGGREVSIVDVPGHESFIKNMLAGVGGIDAALLVVAADEGVMPQTREHLAILDLLGVSRGVVALTKSDLVDEEWLELVREEVQEQLQGTTLADATIIPVSVYQDQKRGLPQLLIQLDRILNEAQERQNIGRPRLPIDRVFTITGFGTVVTGTLLDGAFSVGREVEILPQGITSRIRGLQTHKQQRDTVFPGNRVAMNLANVARTELARGNVVALPGQLRTTVLLDARIQLLKDAGHSLTHNMQVDFYCGSQEIPARVRLLDTEELIPGESAWVQLRLSRPAVVARRDRFILRIPSPGMTIGGGEIVDVLPRYHRRFQPVVLEALERLMQGSPEELVLAALDRRVPGRGEAKATASRVGSAKVIHGLVGYELADIIKQANMAEDVTLQILETLLSEGRVRKVGGFWFAQHTWDMLADEATQQVGEYHRLYPLRSGLSKEEWRGRLNLSPRMANEVLVELQNEGRLAMVVAGGEAGGMRSVQEGALRTGGLLRLPDFTPRFTPSQQQLVDHLLQRFRASPYTPPGRGEVEEMVGVEILNALIEQRQLFKVGEGILFLRETYDEAVKKLVAYVRMHGKMTVAEARDILGATRKYILPLLEHMDALRITKRSGDERVLGSGASLVDSE</sequence>
<dbReference type="PANTHER" id="PTHR43721">
    <property type="entry name" value="ELONGATION FACTOR TU-RELATED"/>
    <property type="match status" value="1"/>
</dbReference>
<dbReference type="Pfam" id="PF25461">
    <property type="entry name" value="Beta-barrel_SelB"/>
    <property type="match status" value="1"/>
</dbReference>
<dbReference type="Pfam" id="PF09107">
    <property type="entry name" value="WHD_3rd_SelB"/>
    <property type="match status" value="1"/>
</dbReference>
<dbReference type="CDD" id="cd03696">
    <property type="entry name" value="SelB_II"/>
    <property type="match status" value="1"/>
</dbReference>
<accession>A0A8J3IJI2</accession>
<keyword evidence="4" id="KW-0547">Nucleotide-binding</keyword>
<proteinExistence type="predicted"/>
<comment type="caution">
    <text evidence="10">The sequence shown here is derived from an EMBL/GenBank/DDBJ whole genome shotgun (WGS) entry which is preliminary data.</text>
</comment>
<dbReference type="SUPFAM" id="SSF50447">
    <property type="entry name" value="Translation proteins"/>
    <property type="match status" value="1"/>
</dbReference>
<organism evidence="10 11">
    <name type="scientific">Reticulibacter mediterranei</name>
    <dbReference type="NCBI Taxonomy" id="2778369"/>
    <lineage>
        <taxon>Bacteria</taxon>
        <taxon>Bacillati</taxon>
        <taxon>Chloroflexota</taxon>
        <taxon>Ktedonobacteria</taxon>
        <taxon>Ktedonobacterales</taxon>
        <taxon>Reticulibacteraceae</taxon>
        <taxon>Reticulibacter</taxon>
    </lineage>
</organism>
<dbReference type="Pfam" id="PF03144">
    <property type="entry name" value="GTP_EFTU_D2"/>
    <property type="match status" value="1"/>
</dbReference>
<evidence type="ECO:0000256" key="6">
    <source>
        <dbReference type="ARBA" id="ARBA00023134"/>
    </source>
</evidence>
<dbReference type="InterPro" id="IPR057335">
    <property type="entry name" value="Beta-barrel_SelB"/>
</dbReference>
<protein>
    <recommendedName>
        <fullName evidence="2">Selenocysteine-specific elongation factor</fullName>
    </recommendedName>
    <alternativeName>
        <fullName evidence="8">SelB translation factor</fullName>
    </alternativeName>
</protein>
<dbReference type="NCBIfam" id="TIGR00475">
    <property type="entry name" value="selB"/>
    <property type="match status" value="1"/>
</dbReference>
<evidence type="ECO:0000256" key="4">
    <source>
        <dbReference type="ARBA" id="ARBA00022741"/>
    </source>
</evidence>
<dbReference type="Gene3D" id="1.10.10.2770">
    <property type="match status" value="1"/>
</dbReference>
<evidence type="ECO:0000256" key="1">
    <source>
        <dbReference type="ARBA" id="ARBA00004496"/>
    </source>
</evidence>
<keyword evidence="6" id="KW-0342">GTP-binding</keyword>
<evidence type="ECO:0000256" key="8">
    <source>
        <dbReference type="ARBA" id="ARBA00031615"/>
    </source>
</evidence>
<evidence type="ECO:0000313" key="10">
    <source>
        <dbReference type="EMBL" id="GHO92584.1"/>
    </source>
</evidence>
<dbReference type="InterPro" id="IPR004161">
    <property type="entry name" value="EFTu-like_2"/>
</dbReference>
<dbReference type="InterPro" id="IPR000795">
    <property type="entry name" value="T_Tr_GTP-bd_dom"/>
</dbReference>
<dbReference type="GO" id="GO:0003723">
    <property type="term" value="F:RNA binding"/>
    <property type="evidence" value="ECO:0007669"/>
    <property type="project" value="InterPro"/>
</dbReference>
<dbReference type="Proteomes" id="UP000597444">
    <property type="component" value="Unassembled WGS sequence"/>
</dbReference>
<dbReference type="InterPro" id="IPR027417">
    <property type="entry name" value="P-loop_NTPase"/>
</dbReference>
<feature type="domain" description="Tr-type G" evidence="9">
    <location>
        <begin position="1"/>
        <end position="172"/>
    </location>
</feature>
<name>A0A8J3IJI2_9CHLR</name>
<reference evidence="10" key="1">
    <citation type="submission" date="2020-10" db="EMBL/GenBank/DDBJ databases">
        <title>Taxonomic study of unclassified bacteria belonging to the class Ktedonobacteria.</title>
        <authorList>
            <person name="Yabe S."/>
            <person name="Wang C.M."/>
            <person name="Zheng Y."/>
            <person name="Sakai Y."/>
            <person name="Cavaletti L."/>
            <person name="Monciardini P."/>
            <person name="Donadio S."/>
        </authorList>
    </citation>
    <scope>NUCLEOTIDE SEQUENCE</scope>
    <source>
        <strain evidence="10">ID150040</strain>
    </source>
</reference>
<evidence type="ECO:0000256" key="7">
    <source>
        <dbReference type="ARBA" id="ARBA00025526"/>
    </source>
</evidence>
<evidence type="ECO:0000313" key="11">
    <source>
        <dbReference type="Proteomes" id="UP000597444"/>
    </source>
</evidence>
<dbReference type="GO" id="GO:0003746">
    <property type="term" value="F:translation elongation factor activity"/>
    <property type="evidence" value="ECO:0007669"/>
    <property type="project" value="InterPro"/>
</dbReference>
<dbReference type="InterPro" id="IPR036388">
    <property type="entry name" value="WH-like_DNA-bd_sf"/>
</dbReference>
<dbReference type="RefSeq" id="WP_220203407.1">
    <property type="nucleotide sequence ID" value="NZ_BNJK01000001.1"/>
</dbReference>
<dbReference type="Pfam" id="PF00009">
    <property type="entry name" value="GTP_EFTU"/>
    <property type="match status" value="1"/>
</dbReference>
<dbReference type="GO" id="GO:0001514">
    <property type="term" value="P:selenocysteine incorporation"/>
    <property type="evidence" value="ECO:0007669"/>
    <property type="project" value="InterPro"/>
</dbReference>
<comment type="function">
    <text evidence="7">Translation factor necessary for the incorporation of selenocysteine into proteins. It probably replaces EF-Tu for the insertion of selenocysteine directed by the UGA codon. SelB binds GTP and GDP.</text>
</comment>
<dbReference type="AlphaFoldDB" id="A0A8J3IJI2"/>
<dbReference type="CDD" id="cd04171">
    <property type="entry name" value="SelB"/>
    <property type="match status" value="1"/>
</dbReference>
<dbReference type="Gene3D" id="3.40.50.300">
    <property type="entry name" value="P-loop containing nucleotide triphosphate hydrolases"/>
    <property type="match status" value="1"/>
</dbReference>
<dbReference type="Gene3D" id="2.40.30.10">
    <property type="entry name" value="Translation factors"/>
    <property type="match status" value="2"/>
</dbReference>
<dbReference type="Pfam" id="PF09106">
    <property type="entry name" value="WHD_2nd_SelB"/>
    <property type="match status" value="1"/>
</dbReference>